<evidence type="ECO:0000313" key="1">
    <source>
        <dbReference type="EMBL" id="KER34746.1"/>
    </source>
</evidence>
<dbReference type="EMBL" id="JANF02000092">
    <property type="protein sequence ID" value="KER34746.1"/>
    <property type="molecule type" value="Genomic_DNA"/>
</dbReference>
<comment type="caution">
    <text evidence="1">The sequence shown here is derived from an EMBL/GenBank/DDBJ whole genome shotgun (WGS) entry which is preliminary data.</text>
</comment>
<evidence type="ECO:0000313" key="2">
    <source>
        <dbReference type="Proteomes" id="UP000028135"/>
    </source>
</evidence>
<proteinExistence type="predicted"/>
<protein>
    <submittedName>
        <fullName evidence="1">Uncharacterized protein</fullName>
    </submittedName>
</protein>
<dbReference type="AlphaFoldDB" id="A0A8E1C1B9"/>
<name>A0A8E1C1B9_9SPHN</name>
<reference evidence="1 2" key="1">
    <citation type="submission" date="2014-05" db="EMBL/GenBank/DDBJ databases">
        <title>Genome Announcement of Sphingobium lucknowense F2.</title>
        <authorList>
            <person name="Lal R."/>
            <person name="Negi V."/>
            <person name="Lata P."/>
            <person name="Sangwan N."/>
            <person name="Gupta S.K."/>
            <person name="Rao D.L.N."/>
            <person name="Das S."/>
        </authorList>
    </citation>
    <scope>NUCLEOTIDE SEQUENCE [LARGE SCALE GENOMIC DNA]</scope>
    <source>
        <strain evidence="1 2">F2</strain>
    </source>
</reference>
<sequence length="118" mass="13060">MQQSPIFYAAVGDGSVAGCPGEPLQSVGQPHLAIRQPALRVDRHGQPHVFLCRIHRHQHLLEIAIAARMSEPDIPGAESVAEVEQNRDFPEPIVSFFLRAQMTMPFRVGPQEAPICRC</sequence>
<accession>A0A8E1C1B9</accession>
<dbReference type="Proteomes" id="UP000028135">
    <property type="component" value="Unassembled WGS sequence"/>
</dbReference>
<gene>
    <name evidence="1" type="ORF">AL00_19480</name>
</gene>
<organism evidence="1 2">
    <name type="scientific">Sphingobium indicum F2</name>
    <dbReference type="NCBI Taxonomy" id="1450518"/>
    <lineage>
        <taxon>Bacteria</taxon>
        <taxon>Pseudomonadati</taxon>
        <taxon>Pseudomonadota</taxon>
        <taxon>Alphaproteobacteria</taxon>
        <taxon>Sphingomonadales</taxon>
        <taxon>Sphingomonadaceae</taxon>
        <taxon>Sphingobium</taxon>
    </lineage>
</organism>